<feature type="compositionally biased region" description="Polar residues" evidence="11">
    <location>
        <begin position="292"/>
        <end position="314"/>
    </location>
</feature>
<keyword evidence="7 10" id="KW-0067">ATP-binding</keyword>
<feature type="compositionally biased region" description="Polar residues" evidence="11">
    <location>
        <begin position="46"/>
        <end position="76"/>
    </location>
</feature>
<dbReference type="EMBL" id="JASNWA010000003">
    <property type="protein sequence ID" value="KAK3178917.1"/>
    <property type="molecule type" value="Genomic_DNA"/>
</dbReference>
<feature type="domain" description="Protein kinase" evidence="12">
    <location>
        <begin position="447"/>
        <end position="599"/>
    </location>
</feature>
<evidence type="ECO:0000256" key="10">
    <source>
        <dbReference type="PROSITE-ProRule" id="PRU10141"/>
    </source>
</evidence>
<feature type="compositionally biased region" description="Polar residues" evidence="11">
    <location>
        <begin position="183"/>
        <end position="192"/>
    </location>
</feature>
<feature type="compositionally biased region" description="Low complexity" evidence="11">
    <location>
        <begin position="334"/>
        <end position="347"/>
    </location>
</feature>
<dbReference type="SUPFAM" id="SSF56112">
    <property type="entry name" value="Protein kinase-like (PK-like)"/>
    <property type="match status" value="1"/>
</dbReference>
<evidence type="ECO:0000313" key="14">
    <source>
        <dbReference type="Proteomes" id="UP001276659"/>
    </source>
</evidence>
<dbReference type="GO" id="GO:0005737">
    <property type="term" value="C:cytoplasm"/>
    <property type="evidence" value="ECO:0007669"/>
    <property type="project" value="TreeGrafter"/>
</dbReference>
<dbReference type="GO" id="GO:0005524">
    <property type="term" value="F:ATP binding"/>
    <property type="evidence" value="ECO:0007669"/>
    <property type="project" value="UniProtKB-UniRule"/>
</dbReference>
<keyword evidence="3" id="KW-0723">Serine/threonine-protein kinase</keyword>
<feature type="compositionally biased region" description="Low complexity" evidence="11">
    <location>
        <begin position="193"/>
        <end position="206"/>
    </location>
</feature>
<dbReference type="AlphaFoldDB" id="A0AAE0DQC5"/>
<keyword evidence="6" id="KW-0418">Kinase</keyword>
<dbReference type="PANTHER" id="PTHR48012:SF10">
    <property type="entry name" value="FI20177P1"/>
    <property type="match status" value="1"/>
</dbReference>
<evidence type="ECO:0000256" key="3">
    <source>
        <dbReference type="ARBA" id="ARBA00022527"/>
    </source>
</evidence>
<protein>
    <recommendedName>
        <fullName evidence="2">non-specific serine/threonine protein kinase</fullName>
        <ecNumber evidence="2">2.7.11.1</ecNumber>
    </recommendedName>
</protein>
<feature type="compositionally biased region" description="Basic and acidic residues" evidence="11">
    <location>
        <begin position="77"/>
        <end position="88"/>
    </location>
</feature>
<evidence type="ECO:0000256" key="4">
    <source>
        <dbReference type="ARBA" id="ARBA00022679"/>
    </source>
</evidence>
<proteinExistence type="inferred from homology"/>
<evidence type="ECO:0000256" key="11">
    <source>
        <dbReference type="SAM" id="MobiDB-lite"/>
    </source>
</evidence>
<evidence type="ECO:0000256" key="6">
    <source>
        <dbReference type="ARBA" id="ARBA00022777"/>
    </source>
</evidence>
<dbReference type="GO" id="GO:0004674">
    <property type="term" value="F:protein serine/threonine kinase activity"/>
    <property type="evidence" value="ECO:0007669"/>
    <property type="project" value="UniProtKB-KW"/>
</dbReference>
<keyword evidence="5 10" id="KW-0547">Nucleotide-binding</keyword>
<sequence length="599" mass="66892">MSLSKRIRHHGRKLSNAIKGSSSSNSDDVPLGNLFFSPNAPVSIPTVPSRTPTASNSPQPNSPVLASSGPRVNQLRQEFEPRVNEPREPPPPITPRHPLRPRHRRRETSPGNPSSRDFQQHHRRRVTSPDQSTQAAFQGAARILSRAATDPSTSEPDLEFLEPISELDPIPQPSRSLIPLPALTTQEISTDTGRAAPTAASAPGTSEPEQEQASHLPERESSRHHHRRTETSPARVHQELIQDIGWLLARSATDPCNFEFDYDFSNPERDAFLSDYRPSQVPPPLSIPEASQHPNRLQPSSVFDPNSRESSLSSLDFERKTSEGADPALNFTTRSNESSSNESSPRSWKPKPAFTTGADQAIKSTADSLNPEYGEDSPHSSDSEQDIATEPDQSRMAAIRASSFFDPSFERFSRLPESQRFTRNEAKQQEAIIHAKLKNAGEPIPPYEFINFIGKGTYGRVYSARDTRSNRRAAIKVVDIDAVDYKMEAGLRDANLDVFMQEYKVLKQLTDFKAENVSQIFEILQVHSQVWIVSEFCPGGSIHTLMQSMNNRIEEKYITIIARELAKALKAVHDADIIHRDVKGEYFRPVLLVRGAQDQ</sequence>
<dbReference type="InterPro" id="IPR011009">
    <property type="entry name" value="Kinase-like_dom_sf"/>
</dbReference>
<feature type="region of interest" description="Disordered" evidence="11">
    <location>
        <begin position="368"/>
        <end position="389"/>
    </location>
</feature>
<organism evidence="13 14">
    <name type="scientific">Lepraria neglecta</name>
    <dbReference type="NCBI Taxonomy" id="209136"/>
    <lineage>
        <taxon>Eukaryota</taxon>
        <taxon>Fungi</taxon>
        <taxon>Dikarya</taxon>
        <taxon>Ascomycota</taxon>
        <taxon>Pezizomycotina</taxon>
        <taxon>Lecanoromycetes</taxon>
        <taxon>OSLEUM clade</taxon>
        <taxon>Lecanoromycetidae</taxon>
        <taxon>Lecanorales</taxon>
        <taxon>Lecanorineae</taxon>
        <taxon>Stereocaulaceae</taxon>
        <taxon>Lepraria</taxon>
    </lineage>
</organism>
<keyword evidence="4" id="KW-0808">Transferase</keyword>
<comment type="caution">
    <text evidence="13">The sequence shown here is derived from an EMBL/GenBank/DDBJ whole genome shotgun (WGS) entry which is preliminary data.</text>
</comment>
<feature type="compositionally biased region" description="Basic residues" evidence="11">
    <location>
        <begin position="97"/>
        <end position="106"/>
    </location>
</feature>
<dbReference type="Proteomes" id="UP001276659">
    <property type="component" value="Unassembled WGS sequence"/>
</dbReference>
<dbReference type="SMART" id="SM00220">
    <property type="entry name" value="S_TKc"/>
    <property type="match status" value="1"/>
</dbReference>
<dbReference type="InterPro" id="IPR017441">
    <property type="entry name" value="Protein_kinase_ATP_BS"/>
</dbReference>
<comment type="catalytic activity">
    <reaction evidence="8">
        <text>L-threonyl-[protein] + ATP = O-phospho-L-threonyl-[protein] + ADP + H(+)</text>
        <dbReference type="Rhea" id="RHEA:46608"/>
        <dbReference type="Rhea" id="RHEA-COMP:11060"/>
        <dbReference type="Rhea" id="RHEA-COMP:11605"/>
        <dbReference type="ChEBI" id="CHEBI:15378"/>
        <dbReference type="ChEBI" id="CHEBI:30013"/>
        <dbReference type="ChEBI" id="CHEBI:30616"/>
        <dbReference type="ChEBI" id="CHEBI:61977"/>
        <dbReference type="ChEBI" id="CHEBI:456216"/>
        <dbReference type="EC" id="2.7.11.1"/>
    </reaction>
</comment>
<dbReference type="Pfam" id="PF00069">
    <property type="entry name" value="Pkinase"/>
    <property type="match status" value="1"/>
</dbReference>
<evidence type="ECO:0000256" key="1">
    <source>
        <dbReference type="ARBA" id="ARBA00008874"/>
    </source>
</evidence>
<feature type="region of interest" description="Disordered" evidence="11">
    <location>
        <begin position="271"/>
        <end position="354"/>
    </location>
</feature>
<dbReference type="InterPro" id="IPR050629">
    <property type="entry name" value="STE20/SPS1-PAK"/>
</dbReference>
<dbReference type="Gene3D" id="1.10.510.10">
    <property type="entry name" value="Transferase(Phosphotransferase) domain 1"/>
    <property type="match status" value="1"/>
</dbReference>
<reference evidence="13" key="1">
    <citation type="submission" date="2022-11" db="EMBL/GenBank/DDBJ databases">
        <title>Chromosomal genome sequence assembly and mating type (MAT) locus characterization of the leprose asexual lichenized fungus Lepraria neglecta (Nyl.) Erichsen.</title>
        <authorList>
            <person name="Allen J.L."/>
            <person name="Pfeffer B."/>
        </authorList>
    </citation>
    <scope>NUCLEOTIDE SEQUENCE</scope>
    <source>
        <strain evidence="13">Allen 5258</strain>
    </source>
</reference>
<dbReference type="InterPro" id="IPR000719">
    <property type="entry name" value="Prot_kinase_dom"/>
</dbReference>
<evidence type="ECO:0000256" key="5">
    <source>
        <dbReference type="ARBA" id="ARBA00022741"/>
    </source>
</evidence>
<evidence type="ECO:0000256" key="7">
    <source>
        <dbReference type="ARBA" id="ARBA00022840"/>
    </source>
</evidence>
<evidence type="ECO:0000313" key="13">
    <source>
        <dbReference type="EMBL" id="KAK3178917.1"/>
    </source>
</evidence>
<dbReference type="PANTHER" id="PTHR48012">
    <property type="entry name" value="STERILE20-LIKE KINASE, ISOFORM B-RELATED"/>
    <property type="match status" value="1"/>
</dbReference>
<feature type="region of interest" description="Disordered" evidence="11">
    <location>
        <begin position="1"/>
        <end position="236"/>
    </location>
</feature>
<keyword evidence="14" id="KW-1185">Reference proteome</keyword>
<evidence type="ECO:0000256" key="2">
    <source>
        <dbReference type="ARBA" id="ARBA00012513"/>
    </source>
</evidence>
<dbReference type="PROSITE" id="PS50011">
    <property type="entry name" value="PROTEIN_KINASE_DOM"/>
    <property type="match status" value="1"/>
</dbReference>
<accession>A0AAE0DQC5</accession>
<comment type="catalytic activity">
    <reaction evidence="9">
        <text>L-seryl-[protein] + ATP = O-phospho-L-seryl-[protein] + ADP + H(+)</text>
        <dbReference type="Rhea" id="RHEA:17989"/>
        <dbReference type="Rhea" id="RHEA-COMP:9863"/>
        <dbReference type="Rhea" id="RHEA-COMP:11604"/>
        <dbReference type="ChEBI" id="CHEBI:15378"/>
        <dbReference type="ChEBI" id="CHEBI:29999"/>
        <dbReference type="ChEBI" id="CHEBI:30616"/>
        <dbReference type="ChEBI" id="CHEBI:83421"/>
        <dbReference type="ChEBI" id="CHEBI:456216"/>
        <dbReference type="EC" id="2.7.11.1"/>
    </reaction>
</comment>
<dbReference type="EC" id="2.7.11.1" evidence="2"/>
<dbReference type="CDD" id="cd00180">
    <property type="entry name" value="PKc"/>
    <property type="match status" value="1"/>
</dbReference>
<evidence type="ECO:0000256" key="9">
    <source>
        <dbReference type="ARBA" id="ARBA00048679"/>
    </source>
</evidence>
<dbReference type="PROSITE" id="PS00107">
    <property type="entry name" value="PROTEIN_KINASE_ATP"/>
    <property type="match status" value="1"/>
</dbReference>
<comment type="similarity">
    <text evidence="1">Belongs to the protein kinase superfamily. STE Ser/Thr protein kinase family. STE20 subfamily.</text>
</comment>
<evidence type="ECO:0000256" key="8">
    <source>
        <dbReference type="ARBA" id="ARBA00047899"/>
    </source>
</evidence>
<name>A0AAE0DQC5_9LECA</name>
<feature type="compositionally biased region" description="Basic residues" evidence="11">
    <location>
        <begin position="1"/>
        <end position="13"/>
    </location>
</feature>
<gene>
    <name evidence="13" type="ORF">OEA41_001054</name>
</gene>
<evidence type="ECO:0000259" key="12">
    <source>
        <dbReference type="PROSITE" id="PS50011"/>
    </source>
</evidence>
<feature type="binding site" evidence="10">
    <location>
        <position position="476"/>
    </location>
    <ligand>
        <name>ATP</name>
        <dbReference type="ChEBI" id="CHEBI:30616"/>
    </ligand>
</feature>